<reference evidence="2 3" key="1">
    <citation type="submission" date="2019-03" db="EMBL/GenBank/DDBJ databases">
        <title>Genomic Encyclopedia of Type Strains, Phase IV (KMG-IV): sequencing the most valuable type-strain genomes for metagenomic binning, comparative biology and taxonomic classification.</title>
        <authorList>
            <person name="Goeker M."/>
        </authorList>
    </citation>
    <scope>NUCLEOTIDE SEQUENCE [LARGE SCALE GENOMIC DNA]</scope>
    <source>
        <strain evidence="2 3">DSM 21667</strain>
    </source>
</reference>
<gene>
    <name evidence="2" type="ORF">DFR29_101229</name>
</gene>
<dbReference type="SUPFAM" id="SSF53335">
    <property type="entry name" value="S-adenosyl-L-methionine-dependent methyltransferases"/>
    <property type="match status" value="1"/>
</dbReference>
<dbReference type="AlphaFoldDB" id="A0A4R6ZA93"/>
<keyword evidence="1" id="KW-0620">Polyamine biosynthesis</keyword>
<evidence type="ECO:0008006" key="4">
    <source>
        <dbReference type="Google" id="ProtNLM"/>
    </source>
</evidence>
<evidence type="ECO:0000313" key="2">
    <source>
        <dbReference type="EMBL" id="TDR48609.1"/>
    </source>
</evidence>
<dbReference type="Proteomes" id="UP000295293">
    <property type="component" value="Unassembled WGS sequence"/>
</dbReference>
<dbReference type="RefSeq" id="WP_133816730.1">
    <property type="nucleotide sequence ID" value="NZ_SNZH01000001.1"/>
</dbReference>
<accession>A0A4R6ZA93</accession>
<dbReference type="PANTHER" id="PTHR43317:SF3">
    <property type="entry name" value="BLR2883 PROTEIN"/>
    <property type="match status" value="1"/>
</dbReference>
<organism evidence="2 3">
    <name type="scientific">Tahibacter aquaticus</name>
    <dbReference type="NCBI Taxonomy" id="520092"/>
    <lineage>
        <taxon>Bacteria</taxon>
        <taxon>Pseudomonadati</taxon>
        <taxon>Pseudomonadota</taxon>
        <taxon>Gammaproteobacteria</taxon>
        <taxon>Lysobacterales</taxon>
        <taxon>Rhodanobacteraceae</taxon>
        <taxon>Tahibacter</taxon>
    </lineage>
</organism>
<sequence>MSTKRLQLIDTAAIPGGGELRLFQEGEHYSIKIAGSGDLMSTRMHGSEDKLAELGCRHATAKANARVLVGGLGLGFTLAAALRQVGASAQVVVAELVPGVVAWNRGPLGAHAGYPLSDARVLVREADVARLLRSERNHYDAILLDVDNGPDGLTHASNGWIYSSSGLGHIHAALRPGGVLAVWSAGPDRRFSERLRGSGFAVEEVGVRAHGNKGARHLVWLATRR</sequence>
<dbReference type="OrthoDB" id="9793351at2"/>
<name>A0A4R6ZA93_9GAMM</name>
<dbReference type="Gene3D" id="3.40.50.150">
    <property type="entry name" value="Vaccinia Virus protein VP39"/>
    <property type="match status" value="1"/>
</dbReference>
<evidence type="ECO:0000313" key="3">
    <source>
        <dbReference type="Proteomes" id="UP000295293"/>
    </source>
</evidence>
<proteinExistence type="predicted"/>
<dbReference type="InterPro" id="IPR029063">
    <property type="entry name" value="SAM-dependent_MTases_sf"/>
</dbReference>
<protein>
    <recommendedName>
        <fullName evidence="4">Spermine/spermidine synthase</fullName>
    </recommendedName>
</protein>
<comment type="caution">
    <text evidence="2">The sequence shown here is derived from an EMBL/GenBank/DDBJ whole genome shotgun (WGS) entry which is preliminary data.</text>
</comment>
<dbReference type="PANTHER" id="PTHR43317">
    <property type="entry name" value="THERMOSPERMINE SYNTHASE ACAULIS5"/>
    <property type="match status" value="1"/>
</dbReference>
<dbReference type="GO" id="GO:0006596">
    <property type="term" value="P:polyamine biosynthetic process"/>
    <property type="evidence" value="ECO:0007669"/>
    <property type="project" value="UniProtKB-KW"/>
</dbReference>
<keyword evidence="3" id="KW-1185">Reference proteome</keyword>
<evidence type="ECO:0000256" key="1">
    <source>
        <dbReference type="ARBA" id="ARBA00023115"/>
    </source>
</evidence>
<dbReference type="EMBL" id="SNZH01000001">
    <property type="protein sequence ID" value="TDR48609.1"/>
    <property type="molecule type" value="Genomic_DNA"/>
</dbReference>